<organism evidence="1 2">
    <name type="scientific">Saccharothrix coeruleofusca</name>
    <dbReference type="NCBI Taxonomy" id="33919"/>
    <lineage>
        <taxon>Bacteria</taxon>
        <taxon>Bacillati</taxon>
        <taxon>Actinomycetota</taxon>
        <taxon>Actinomycetes</taxon>
        <taxon>Pseudonocardiales</taxon>
        <taxon>Pseudonocardiaceae</taxon>
        <taxon>Saccharothrix</taxon>
    </lineage>
</organism>
<dbReference type="AlphaFoldDB" id="A0A918AI78"/>
<evidence type="ECO:0000313" key="1">
    <source>
        <dbReference type="EMBL" id="GGP41265.1"/>
    </source>
</evidence>
<reference evidence="1" key="1">
    <citation type="journal article" date="2014" name="Int. J. Syst. Evol. Microbiol.">
        <title>Complete genome sequence of Corynebacterium casei LMG S-19264T (=DSM 44701T), isolated from a smear-ripened cheese.</title>
        <authorList>
            <consortium name="US DOE Joint Genome Institute (JGI-PGF)"/>
            <person name="Walter F."/>
            <person name="Albersmeier A."/>
            <person name="Kalinowski J."/>
            <person name="Ruckert C."/>
        </authorList>
    </citation>
    <scope>NUCLEOTIDE SEQUENCE</scope>
    <source>
        <strain evidence="1">JCM 3313</strain>
    </source>
</reference>
<dbReference type="Gene3D" id="3.30.420.40">
    <property type="match status" value="1"/>
</dbReference>
<evidence type="ECO:0008006" key="3">
    <source>
        <dbReference type="Google" id="ProtNLM"/>
    </source>
</evidence>
<dbReference type="EMBL" id="BMRG01000002">
    <property type="protein sequence ID" value="GGP41265.1"/>
    <property type="molecule type" value="Genomic_DNA"/>
</dbReference>
<gene>
    <name evidence="1" type="ORF">GCM10010185_10480</name>
</gene>
<comment type="caution">
    <text evidence="1">The sequence shown here is derived from an EMBL/GenBank/DDBJ whole genome shotgun (WGS) entry which is preliminary data.</text>
</comment>
<reference evidence="1" key="2">
    <citation type="submission" date="2020-09" db="EMBL/GenBank/DDBJ databases">
        <authorList>
            <person name="Sun Q."/>
            <person name="Ohkuma M."/>
        </authorList>
    </citation>
    <scope>NUCLEOTIDE SEQUENCE</scope>
    <source>
        <strain evidence="1">JCM 3313</strain>
    </source>
</reference>
<sequence>MVTGAGHRPLARIRTAQLGDDAGIVGAATLARDVAGRPARDARAR</sequence>
<proteinExistence type="predicted"/>
<accession>A0A918AI78</accession>
<keyword evidence="2" id="KW-1185">Reference proteome</keyword>
<evidence type="ECO:0000313" key="2">
    <source>
        <dbReference type="Proteomes" id="UP000639606"/>
    </source>
</evidence>
<dbReference type="Proteomes" id="UP000639606">
    <property type="component" value="Unassembled WGS sequence"/>
</dbReference>
<name>A0A918AI78_9PSEU</name>
<protein>
    <recommendedName>
        <fullName evidence="3">ROK family protein</fullName>
    </recommendedName>
</protein>